<organism evidence="3 4">
    <name type="scientific">Trueperella bialowiezensis</name>
    <dbReference type="NCBI Taxonomy" id="312285"/>
    <lineage>
        <taxon>Bacteria</taxon>
        <taxon>Bacillati</taxon>
        <taxon>Actinomycetota</taxon>
        <taxon>Actinomycetes</taxon>
        <taxon>Actinomycetales</taxon>
        <taxon>Actinomycetaceae</taxon>
        <taxon>Trueperella</taxon>
    </lineage>
</organism>
<sequence length="524" mass="55975">MKLTEAIGTLHTTIEIGEERLPDLVSQAKPVLDKAVARRSMASDVTIVALAGATGAGKSSLLNALVGREIARVSPIRPTTSDPIAVTNTNDSDVLDWLDIAQRHEVELRTSAPMVLVDLPDIDSTSFAHRDTARRLTSIVDVVVWVLDPQKYADAVVHEDYLAGLAEHAETTIVVLNQADRLDDETRTSVLADAQRLISEDGLDVEVMPTSAITGMGLARLWGIIDGIATEKSAAAKRLSADIRTVGRQIVGGIHAAGGKQPDQAQEPDFAPVSAALASAGGSGVVADAAATSYERRAHQATGWPVTRWLAGRKVDPLKRLRLAGGEGASQTRVTGVRDAVAPALITAARGKLRTYVDQSTQHLPKEWALDARGAASQKADLFLGRVDQIIADVDVEARRRPAWWVLFNAVQWLALIIAIAGGLWLALLGLADVLHLQIGPPPSVGIFSVPSLMLIGGLVAGWLVALCGRALAKRGARRTGERVNKRLRDAIDTAAREDLLADIATERADYQRFYELASSLISS</sequence>
<keyword evidence="4" id="KW-1185">Reference proteome</keyword>
<reference evidence="3 4" key="1">
    <citation type="submission" date="2018-12" db="EMBL/GenBank/DDBJ databases">
        <authorList>
            <consortium name="Pathogen Informatics"/>
        </authorList>
    </citation>
    <scope>NUCLEOTIDE SEQUENCE [LARGE SCALE GENOMIC DNA]</scope>
    <source>
        <strain evidence="3 4">NCTC13354</strain>
    </source>
</reference>
<dbReference type="InterPro" id="IPR027417">
    <property type="entry name" value="P-loop_NTPase"/>
</dbReference>
<dbReference type="PANTHER" id="PTHR42698:SF1">
    <property type="entry name" value="GTPASE ERA, MITOCHONDRIAL"/>
    <property type="match status" value="1"/>
</dbReference>
<feature type="transmembrane region" description="Helical" evidence="1">
    <location>
        <begin position="452"/>
        <end position="473"/>
    </location>
</feature>
<keyword evidence="1" id="KW-0812">Transmembrane</keyword>
<protein>
    <submittedName>
        <fullName evidence="3">GTPase Era</fullName>
    </submittedName>
</protein>
<feature type="transmembrane region" description="Helical" evidence="1">
    <location>
        <begin position="406"/>
        <end position="432"/>
    </location>
</feature>
<dbReference type="Proteomes" id="UP000269542">
    <property type="component" value="Chromosome"/>
</dbReference>
<dbReference type="GO" id="GO:0043024">
    <property type="term" value="F:ribosomal small subunit binding"/>
    <property type="evidence" value="ECO:0007669"/>
    <property type="project" value="TreeGrafter"/>
</dbReference>
<dbReference type="GO" id="GO:0005525">
    <property type="term" value="F:GTP binding"/>
    <property type="evidence" value="ECO:0007669"/>
    <property type="project" value="InterPro"/>
</dbReference>
<dbReference type="SUPFAM" id="SSF52540">
    <property type="entry name" value="P-loop containing nucleoside triphosphate hydrolases"/>
    <property type="match status" value="1"/>
</dbReference>
<dbReference type="InterPro" id="IPR005662">
    <property type="entry name" value="GTPase_Era-like"/>
</dbReference>
<dbReference type="OrthoDB" id="974105at2"/>
<dbReference type="GO" id="GO:0000028">
    <property type="term" value="P:ribosomal small subunit assembly"/>
    <property type="evidence" value="ECO:0007669"/>
    <property type="project" value="TreeGrafter"/>
</dbReference>
<dbReference type="AlphaFoldDB" id="A0A3S4VEL3"/>
<dbReference type="InterPro" id="IPR006073">
    <property type="entry name" value="GTP-bd"/>
</dbReference>
<keyword evidence="1" id="KW-1133">Transmembrane helix</keyword>
<dbReference type="Pfam" id="PF01926">
    <property type="entry name" value="MMR_HSR1"/>
    <property type="match status" value="1"/>
</dbReference>
<dbReference type="Gene3D" id="3.40.50.300">
    <property type="entry name" value="P-loop containing nucleotide triphosphate hydrolases"/>
    <property type="match status" value="1"/>
</dbReference>
<keyword evidence="1" id="KW-0472">Membrane</keyword>
<name>A0A3S4VEL3_9ACTO</name>
<evidence type="ECO:0000313" key="4">
    <source>
        <dbReference type="Proteomes" id="UP000269542"/>
    </source>
</evidence>
<evidence type="ECO:0000256" key="1">
    <source>
        <dbReference type="SAM" id="Phobius"/>
    </source>
</evidence>
<proteinExistence type="predicted"/>
<feature type="domain" description="G" evidence="2">
    <location>
        <begin position="48"/>
        <end position="177"/>
    </location>
</feature>
<dbReference type="RefSeq" id="WP_126415672.1">
    <property type="nucleotide sequence ID" value="NZ_LR134476.1"/>
</dbReference>
<dbReference type="PANTHER" id="PTHR42698">
    <property type="entry name" value="GTPASE ERA"/>
    <property type="match status" value="1"/>
</dbReference>
<dbReference type="EMBL" id="LR134476">
    <property type="protein sequence ID" value="VEI12469.1"/>
    <property type="molecule type" value="Genomic_DNA"/>
</dbReference>
<gene>
    <name evidence="3" type="ORF">NCTC13354_00148</name>
</gene>
<dbReference type="GO" id="GO:0005829">
    <property type="term" value="C:cytosol"/>
    <property type="evidence" value="ECO:0007669"/>
    <property type="project" value="TreeGrafter"/>
</dbReference>
<dbReference type="GO" id="GO:0019843">
    <property type="term" value="F:rRNA binding"/>
    <property type="evidence" value="ECO:0007669"/>
    <property type="project" value="TreeGrafter"/>
</dbReference>
<dbReference type="KEGG" id="tbw:NCTC13354_00148"/>
<evidence type="ECO:0000313" key="3">
    <source>
        <dbReference type="EMBL" id="VEI12469.1"/>
    </source>
</evidence>
<evidence type="ECO:0000259" key="2">
    <source>
        <dbReference type="Pfam" id="PF01926"/>
    </source>
</evidence>
<accession>A0A3S4VEL3</accession>